<dbReference type="AlphaFoldDB" id="A0A7X0DSC8"/>
<comment type="caution">
    <text evidence="4">The sequence shown here is derived from an EMBL/GenBank/DDBJ whole genome shotgun (WGS) entry which is preliminary data.</text>
</comment>
<dbReference type="CDD" id="cd05238">
    <property type="entry name" value="Gne_like_SDR_e"/>
    <property type="match status" value="1"/>
</dbReference>
<dbReference type="InterPro" id="IPR036291">
    <property type="entry name" value="NAD(P)-bd_dom_sf"/>
</dbReference>
<dbReference type="NCBIfam" id="NF043036">
    <property type="entry name" value="ErythonDh"/>
    <property type="match status" value="1"/>
</dbReference>
<protein>
    <submittedName>
        <fullName evidence="4">Nucleoside-diphosphate-sugar epimerase</fullName>
    </submittedName>
</protein>
<name>A0A7X0DSC8_RHILE</name>
<keyword evidence="1" id="KW-0521">NADP</keyword>
<dbReference type="PANTHER" id="PTHR43103:SF3">
    <property type="entry name" value="ADP-L-GLYCERO-D-MANNO-HEPTOSE-6-EPIMERASE"/>
    <property type="match status" value="1"/>
</dbReference>
<evidence type="ECO:0000259" key="3">
    <source>
        <dbReference type="Pfam" id="PF01370"/>
    </source>
</evidence>
<dbReference type="GO" id="GO:0016491">
    <property type="term" value="F:oxidoreductase activity"/>
    <property type="evidence" value="ECO:0007669"/>
    <property type="project" value="InterPro"/>
</dbReference>
<evidence type="ECO:0000313" key="5">
    <source>
        <dbReference type="Proteomes" id="UP000517187"/>
    </source>
</evidence>
<proteinExistence type="predicted"/>
<feature type="domain" description="NAD-dependent epimerase/dehydratase" evidence="3">
    <location>
        <begin position="3"/>
        <end position="207"/>
    </location>
</feature>
<sequence>MHILIIGAGGMIGRKLAASLARSGCLGAQTITRMTLVDIAPPPVPSGAVAAVEALAADISEGDAGQALAARRADVIFHLAAIVSGEAERNFELGYRVNLDGTRALLEAIRHEGSRQAYVPRFVFSSSIAVYGSPFPDPIPDDYVQAPLTSYGVQKAISELLLADYSRRGFIDGVGIRLPTIVIRPGDPNAAASGFFSGILREPLAGQRAVLPVEETVKHWLASPRSAVKFLIHAATLDTSSLGARRTLTMPGVAATVADQIAALRRAAGPEAVELIDRRRDEVIEGIVAGWPKSFAPDRATQLGFTAETSVDELIEVYLAEDAPGAPRAD</sequence>
<gene>
    <name evidence="4" type="ORF">GGE66_002246</name>
</gene>
<dbReference type="Pfam" id="PF01370">
    <property type="entry name" value="Epimerase"/>
    <property type="match status" value="1"/>
</dbReference>
<dbReference type="Gene3D" id="3.90.25.10">
    <property type="entry name" value="UDP-galactose 4-epimerase, domain 1"/>
    <property type="match status" value="1"/>
</dbReference>
<dbReference type="InterPro" id="IPR001509">
    <property type="entry name" value="Epimerase_deHydtase"/>
</dbReference>
<organism evidence="4 5">
    <name type="scientific">Rhizobium leguminosarum</name>
    <dbReference type="NCBI Taxonomy" id="384"/>
    <lineage>
        <taxon>Bacteria</taxon>
        <taxon>Pseudomonadati</taxon>
        <taxon>Pseudomonadota</taxon>
        <taxon>Alphaproteobacteria</taxon>
        <taxon>Hyphomicrobiales</taxon>
        <taxon>Rhizobiaceae</taxon>
        <taxon>Rhizobium/Agrobacterium group</taxon>
        <taxon>Rhizobium</taxon>
    </lineage>
</organism>
<reference evidence="4 5" key="1">
    <citation type="submission" date="2020-08" db="EMBL/GenBank/DDBJ databases">
        <title>Genomic Encyclopedia of Type Strains, Phase IV (KMG-V): Genome sequencing to study the core and pangenomes of soil and plant-associated prokaryotes.</title>
        <authorList>
            <person name="Whitman W."/>
        </authorList>
    </citation>
    <scope>NUCLEOTIDE SEQUENCE [LARGE SCALE GENOMIC DNA]</scope>
    <source>
        <strain evidence="4 5">SEMIA 4011</strain>
    </source>
</reference>
<evidence type="ECO:0000313" key="4">
    <source>
        <dbReference type="EMBL" id="MBB6221276.1"/>
    </source>
</evidence>
<keyword evidence="2" id="KW-0119">Carbohydrate metabolism</keyword>
<dbReference type="PANTHER" id="PTHR43103">
    <property type="entry name" value="NUCLEOSIDE-DIPHOSPHATE-SUGAR EPIMERASE"/>
    <property type="match status" value="1"/>
</dbReference>
<dbReference type="Proteomes" id="UP000517187">
    <property type="component" value="Unassembled WGS sequence"/>
</dbReference>
<dbReference type="SUPFAM" id="SSF51735">
    <property type="entry name" value="NAD(P)-binding Rossmann-fold domains"/>
    <property type="match status" value="1"/>
</dbReference>
<evidence type="ECO:0000256" key="2">
    <source>
        <dbReference type="ARBA" id="ARBA00023277"/>
    </source>
</evidence>
<dbReference type="RefSeq" id="WP_184693979.1">
    <property type="nucleotide sequence ID" value="NZ_JACIIJ010000004.1"/>
</dbReference>
<dbReference type="EMBL" id="JACIIJ010000004">
    <property type="protein sequence ID" value="MBB6221276.1"/>
    <property type="molecule type" value="Genomic_DNA"/>
</dbReference>
<evidence type="ECO:0000256" key="1">
    <source>
        <dbReference type="ARBA" id="ARBA00022857"/>
    </source>
</evidence>
<dbReference type="InterPro" id="IPR050005">
    <property type="entry name" value="DenD"/>
</dbReference>
<dbReference type="Gene3D" id="3.40.50.720">
    <property type="entry name" value="NAD(P)-binding Rossmann-like Domain"/>
    <property type="match status" value="1"/>
</dbReference>
<accession>A0A7X0DSC8</accession>